<protein>
    <submittedName>
        <fullName evidence="2">Uncharacterized protein</fullName>
    </submittedName>
</protein>
<organism evidence="2 3">
    <name type="scientific">Maribacter algarum</name>
    <name type="common">ex Zhang et al. 2020</name>
    <dbReference type="NCBI Taxonomy" id="2578118"/>
    <lineage>
        <taxon>Bacteria</taxon>
        <taxon>Pseudomonadati</taxon>
        <taxon>Bacteroidota</taxon>
        <taxon>Flavobacteriia</taxon>
        <taxon>Flavobacteriales</taxon>
        <taxon>Flavobacteriaceae</taxon>
        <taxon>Maribacter</taxon>
    </lineage>
</organism>
<dbReference type="EMBL" id="VATY01000002">
    <property type="protein sequence ID" value="TMM57495.1"/>
    <property type="molecule type" value="Genomic_DNA"/>
</dbReference>
<accession>A0A5S3QIU6</accession>
<evidence type="ECO:0000313" key="3">
    <source>
        <dbReference type="Proteomes" id="UP000310314"/>
    </source>
</evidence>
<gene>
    <name evidence="2" type="ORF">FEE95_13515</name>
</gene>
<keyword evidence="1" id="KW-1133">Transmembrane helix</keyword>
<proteinExistence type="predicted"/>
<feature type="transmembrane region" description="Helical" evidence="1">
    <location>
        <begin position="64"/>
        <end position="90"/>
    </location>
</feature>
<dbReference type="Proteomes" id="UP000310314">
    <property type="component" value="Unassembled WGS sequence"/>
</dbReference>
<keyword evidence="1" id="KW-0812">Transmembrane</keyword>
<evidence type="ECO:0000313" key="2">
    <source>
        <dbReference type="EMBL" id="TMM57495.1"/>
    </source>
</evidence>
<reference evidence="2 3" key="1">
    <citation type="submission" date="2019-05" db="EMBL/GenBank/DDBJ databases">
        <authorList>
            <person name="Zhang J.-Y."/>
            <person name="Feg X."/>
            <person name="Du Z.-J."/>
        </authorList>
    </citation>
    <scope>NUCLEOTIDE SEQUENCE [LARGE SCALE GENOMIC DNA]</scope>
    <source>
        <strain evidence="2 3">RZ26</strain>
    </source>
</reference>
<name>A0A5S3QIU6_9FLAO</name>
<keyword evidence="1" id="KW-0472">Membrane</keyword>
<keyword evidence="3" id="KW-1185">Reference proteome</keyword>
<dbReference type="OrthoDB" id="1450824at2"/>
<evidence type="ECO:0000256" key="1">
    <source>
        <dbReference type="SAM" id="Phobius"/>
    </source>
</evidence>
<dbReference type="RefSeq" id="WP_138658514.1">
    <property type="nucleotide sequence ID" value="NZ_VATY01000002.1"/>
</dbReference>
<comment type="caution">
    <text evidence="2">The sequence shown here is derived from an EMBL/GenBank/DDBJ whole genome shotgun (WGS) entry which is preliminary data.</text>
</comment>
<sequence length="92" mass="10540">MGYGQDAINVIKNNRSLLKRKKFKETKNLFIETSGKTELEFKEVSKEDLKTIKLKIRKQAKKRALIEIVIYGSLAIILLGLFAYFAFLVVSS</sequence>
<dbReference type="AlphaFoldDB" id="A0A5S3QIU6"/>